<dbReference type="AlphaFoldDB" id="A0A9X1W6A9"/>
<evidence type="ECO:0000259" key="14">
    <source>
        <dbReference type="Pfam" id="PF00593"/>
    </source>
</evidence>
<evidence type="ECO:0000256" key="10">
    <source>
        <dbReference type="ARBA" id="ARBA00023237"/>
    </source>
</evidence>
<comment type="similarity">
    <text evidence="11 12">Belongs to the TonB-dependent receptor family.</text>
</comment>
<evidence type="ECO:0000256" key="1">
    <source>
        <dbReference type="ARBA" id="ARBA00004571"/>
    </source>
</evidence>
<evidence type="ECO:0000256" key="5">
    <source>
        <dbReference type="ARBA" id="ARBA00022729"/>
    </source>
</evidence>
<feature type="domain" description="TonB-dependent receptor plug" evidence="15">
    <location>
        <begin position="49"/>
        <end position="150"/>
    </location>
</feature>
<dbReference type="Pfam" id="PF07715">
    <property type="entry name" value="Plug"/>
    <property type="match status" value="1"/>
</dbReference>
<dbReference type="PANTHER" id="PTHR30069">
    <property type="entry name" value="TONB-DEPENDENT OUTER MEMBRANE RECEPTOR"/>
    <property type="match status" value="1"/>
</dbReference>
<gene>
    <name evidence="16" type="primary">btuB</name>
    <name evidence="16" type="ORF">MST27_13395</name>
</gene>
<evidence type="ECO:0000256" key="12">
    <source>
        <dbReference type="RuleBase" id="RU003357"/>
    </source>
</evidence>
<dbReference type="GO" id="GO:0046930">
    <property type="term" value="C:pore complex"/>
    <property type="evidence" value="ECO:0007669"/>
    <property type="project" value="UniProtKB-KW"/>
</dbReference>
<dbReference type="NCBIfam" id="TIGR01779">
    <property type="entry name" value="TonB-B12"/>
    <property type="match status" value="1"/>
</dbReference>
<evidence type="ECO:0000313" key="16">
    <source>
        <dbReference type="EMBL" id="MCJ0974369.1"/>
    </source>
</evidence>
<dbReference type="Gene3D" id="2.170.130.10">
    <property type="entry name" value="TonB-dependent receptor, plug domain"/>
    <property type="match status" value="1"/>
</dbReference>
<evidence type="ECO:0000256" key="4">
    <source>
        <dbReference type="ARBA" id="ARBA00022692"/>
    </source>
</evidence>
<dbReference type="GO" id="GO:0006811">
    <property type="term" value="P:monoatomic ion transport"/>
    <property type="evidence" value="ECO:0007669"/>
    <property type="project" value="UniProtKB-KW"/>
</dbReference>
<evidence type="ECO:0000259" key="15">
    <source>
        <dbReference type="Pfam" id="PF07715"/>
    </source>
</evidence>
<proteinExistence type="inferred from homology"/>
<evidence type="ECO:0000256" key="13">
    <source>
        <dbReference type="SAM" id="SignalP"/>
    </source>
</evidence>
<feature type="domain" description="TonB-dependent receptor-like beta-barrel" evidence="14">
    <location>
        <begin position="215"/>
        <end position="586"/>
    </location>
</feature>
<dbReference type="SUPFAM" id="SSF56935">
    <property type="entry name" value="Porins"/>
    <property type="match status" value="1"/>
</dbReference>
<name>A0A9X1W6A9_9GAMM</name>
<dbReference type="Gene3D" id="2.40.170.20">
    <property type="entry name" value="TonB-dependent receptor, beta-barrel domain"/>
    <property type="match status" value="1"/>
</dbReference>
<dbReference type="Pfam" id="PF00593">
    <property type="entry name" value="TonB_dep_Rec_b-barrel"/>
    <property type="match status" value="1"/>
</dbReference>
<keyword evidence="17" id="KW-1185">Reference proteome</keyword>
<evidence type="ECO:0000256" key="6">
    <source>
        <dbReference type="ARBA" id="ARBA00023065"/>
    </source>
</evidence>
<keyword evidence="9 11" id="KW-0472">Membrane</keyword>
<comment type="caution">
    <text evidence="16">The sequence shown here is derived from an EMBL/GenBank/DDBJ whole genome shotgun (WGS) entry which is preliminary data.</text>
</comment>
<dbReference type="InterPro" id="IPR037066">
    <property type="entry name" value="Plug_dom_sf"/>
</dbReference>
<dbReference type="InterPro" id="IPR000531">
    <property type="entry name" value="Beta-barrel_TonB"/>
</dbReference>
<dbReference type="EMBL" id="JALGRD010000007">
    <property type="protein sequence ID" value="MCJ0974369.1"/>
    <property type="molecule type" value="Genomic_DNA"/>
</dbReference>
<dbReference type="Proteomes" id="UP001139682">
    <property type="component" value="Unassembled WGS sequence"/>
</dbReference>
<feature type="signal peptide" evidence="13">
    <location>
        <begin position="1"/>
        <end position="24"/>
    </location>
</feature>
<dbReference type="InterPro" id="IPR012910">
    <property type="entry name" value="Plug_dom"/>
</dbReference>
<sequence>MCKSFNTTAAFALLGLAPFTFAHAAQTSLDLDSTVVTATRVDTPTPALAATTVIDREEIERSQATSLPDVLRRVPGLSLANNGGPGKTTNLFLRGTNSDHMIVLIDGVKVGAVSNGAAAYQDFPVELIERIEVVRGPRSSLYGSEAIGGVIQIFTRKGEGQGARPFFSAGYGTHDTLSGSAGITGGDGKGWYSLGINSEDTDGIDATNHNSFSNDPDADGYRNLAGSLNVGYRFDNGLELAGNLLRAKTHNEYDGGDDAYMDGEQHVVGGSARYAPLNNWMVTLQAGRSQDKSDSYSDGSFSSRFDSRRDQFSWQNDIELAERHTLTLGYDYLQDELSSDSDYQMNSRHNNGGFAQYLGGAGRFDWQLNARRDVNETFGGHNTGAVALGYALAESLRGYVSYGTAFKAPTFTQLYYPGFFGMYEGNPDLEPEESKNLEVGLEGQPGWGSWSVNLFRNEIDNLIAATGPNNGYINVDEALIHGAEFNMASDWQGWFWSANATLLEAENRSDGANNGRSLPRRPQQLFNLEMDRAFDRFSVGATLHAEGARYNDAANQTELGGFATLDLRAEYRIDQEWRLQTRVANLLDANYQTIDGYNQPGQAVYFTVRYQAL</sequence>
<keyword evidence="7 12" id="KW-0798">TonB box</keyword>
<evidence type="ECO:0000313" key="17">
    <source>
        <dbReference type="Proteomes" id="UP001139682"/>
    </source>
</evidence>
<keyword evidence="8" id="KW-0626">Porin</keyword>
<evidence type="ECO:0000256" key="7">
    <source>
        <dbReference type="ARBA" id="ARBA00023077"/>
    </source>
</evidence>
<keyword evidence="4 11" id="KW-0812">Transmembrane</keyword>
<keyword evidence="3 11" id="KW-1134">Transmembrane beta strand</keyword>
<reference evidence="16" key="1">
    <citation type="submission" date="2022-03" db="EMBL/GenBank/DDBJ databases">
        <title>Pseudomonas marianensis sp. nov., a marine bacterium isolated from deep-sea sediments of the Mariana Trench.</title>
        <authorList>
            <person name="Wei Y."/>
        </authorList>
    </citation>
    <scope>NUCLEOTIDE SEQUENCE</scope>
    <source>
        <strain evidence="16">PS1</strain>
    </source>
</reference>
<dbReference type="PANTHER" id="PTHR30069:SF53">
    <property type="entry name" value="COLICIN I RECEPTOR-RELATED"/>
    <property type="match status" value="1"/>
</dbReference>
<accession>A0A9X1W6A9</accession>
<comment type="subcellular location">
    <subcellularLocation>
        <location evidence="1 11">Cell outer membrane</location>
        <topology evidence="1 11">Multi-pass membrane protein</topology>
    </subcellularLocation>
</comment>
<evidence type="ECO:0000256" key="8">
    <source>
        <dbReference type="ARBA" id="ARBA00023114"/>
    </source>
</evidence>
<dbReference type="InterPro" id="IPR039426">
    <property type="entry name" value="TonB-dep_rcpt-like"/>
</dbReference>
<dbReference type="GO" id="GO:0015420">
    <property type="term" value="F:ABC-type vitamin B12 transporter activity"/>
    <property type="evidence" value="ECO:0007669"/>
    <property type="project" value="InterPro"/>
</dbReference>
<feature type="chain" id="PRO_5040962370" evidence="13">
    <location>
        <begin position="25"/>
        <end position="613"/>
    </location>
</feature>
<dbReference type="CDD" id="cd01347">
    <property type="entry name" value="ligand_gated_channel"/>
    <property type="match status" value="1"/>
</dbReference>
<keyword evidence="2 11" id="KW-0813">Transport</keyword>
<organism evidence="16 17">
    <name type="scientific">Stutzerimonas marianensis</name>
    <dbReference type="NCBI Taxonomy" id="2929513"/>
    <lineage>
        <taxon>Bacteria</taxon>
        <taxon>Pseudomonadati</taxon>
        <taxon>Pseudomonadota</taxon>
        <taxon>Gammaproteobacteria</taxon>
        <taxon>Pseudomonadales</taxon>
        <taxon>Pseudomonadaceae</taxon>
        <taxon>Stutzerimonas</taxon>
    </lineage>
</organism>
<evidence type="ECO:0000256" key="3">
    <source>
        <dbReference type="ARBA" id="ARBA00022452"/>
    </source>
</evidence>
<evidence type="ECO:0000256" key="9">
    <source>
        <dbReference type="ARBA" id="ARBA00023136"/>
    </source>
</evidence>
<keyword evidence="5 13" id="KW-0732">Signal</keyword>
<dbReference type="GO" id="GO:0015288">
    <property type="term" value="F:porin activity"/>
    <property type="evidence" value="ECO:0007669"/>
    <property type="project" value="UniProtKB-KW"/>
</dbReference>
<dbReference type="RefSeq" id="WP_243606649.1">
    <property type="nucleotide sequence ID" value="NZ_JALGRD010000007.1"/>
</dbReference>
<keyword evidence="6" id="KW-0406">Ion transport</keyword>
<dbReference type="PROSITE" id="PS52016">
    <property type="entry name" value="TONB_DEPENDENT_REC_3"/>
    <property type="match status" value="1"/>
</dbReference>
<dbReference type="GO" id="GO:0009279">
    <property type="term" value="C:cell outer membrane"/>
    <property type="evidence" value="ECO:0007669"/>
    <property type="project" value="UniProtKB-SubCell"/>
</dbReference>
<dbReference type="InterPro" id="IPR036942">
    <property type="entry name" value="Beta-barrel_TonB_sf"/>
</dbReference>
<dbReference type="InterPro" id="IPR010101">
    <property type="entry name" value="B12_transptr_BtuB"/>
</dbReference>
<evidence type="ECO:0000256" key="2">
    <source>
        <dbReference type="ARBA" id="ARBA00022448"/>
    </source>
</evidence>
<keyword evidence="10 11" id="KW-0998">Cell outer membrane</keyword>
<keyword evidence="16" id="KW-0675">Receptor</keyword>
<protein>
    <submittedName>
        <fullName evidence="16">TonB-dependent vitamin B12 receptor</fullName>
    </submittedName>
</protein>
<evidence type="ECO:0000256" key="11">
    <source>
        <dbReference type="PROSITE-ProRule" id="PRU01360"/>
    </source>
</evidence>